<sequence length="508" mass="57202">MKFLVFVTTALFIKVPLIYIFSSKIRLFFCPNTIERSSPRIVIIGAGVAGIAAATSLLDRGFDNVTVIEAEDRIGGRVHSVPFGQKHVDLGAHWIHGEVDNPVYGLVHKMDIVHNSGDFNNVHFVSDDGRTIPTNVGMNLFARAGSVLDNDTELRNSSGSLRDFLLPRCKELGENLIPEEDLLNAFVNWVEKFECTIEGCDNLRDVSAAGLTHYKQCDGDPIIAWNSGGYSNIIDILLRRHPKCVGPPVPIEDHLVLNTKVKEIDWNGLTAFVKCEDRKFFKADHVIVTVSLGVLKEKYRSLFNPALPIEKIRAIVGLGIGTVNKIYLKFPHRWWPEDCSGFSLLRIKKFSGESVYPWEDELIGFYTESAIDPTVLGGWIIGDAARDIEVKSDEDVLDGCYRVLKRFLSHNYEIPRPTAILRSKWFSNENFRGSYSFRSVTTEMLNTSADILAKPLFNDYKKQMLMFAGEATHNHFYSTVHGAMETGWREAKRIAEIYVPLNQLKSSL</sequence>
<protein>
    <recommendedName>
        <fullName evidence="1">Amine oxidase domain-containing protein</fullName>
    </recommendedName>
</protein>
<dbReference type="InterPro" id="IPR036188">
    <property type="entry name" value="FAD/NAD-bd_sf"/>
</dbReference>
<comment type="caution">
    <text evidence="2">The sequence shown here is derived from an EMBL/GenBank/DDBJ whole genome shotgun (WGS) entry which is preliminary data.</text>
</comment>
<dbReference type="InterPro" id="IPR002937">
    <property type="entry name" value="Amino_oxidase"/>
</dbReference>
<dbReference type="SUPFAM" id="SSF54373">
    <property type="entry name" value="FAD-linked reductases, C-terminal domain"/>
    <property type="match status" value="1"/>
</dbReference>
<dbReference type="PANTHER" id="PTHR10742:SF398">
    <property type="entry name" value="AMINE OXIDASE DOMAIN-CONTAINING PROTEIN-RELATED"/>
    <property type="match status" value="1"/>
</dbReference>
<keyword evidence="3" id="KW-1185">Reference proteome</keyword>
<dbReference type="Gene3D" id="3.90.660.10">
    <property type="match status" value="1"/>
</dbReference>
<organism evidence="2 3">
    <name type="scientific">Rhynocoris fuscipes</name>
    <dbReference type="NCBI Taxonomy" id="488301"/>
    <lineage>
        <taxon>Eukaryota</taxon>
        <taxon>Metazoa</taxon>
        <taxon>Ecdysozoa</taxon>
        <taxon>Arthropoda</taxon>
        <taxon>Hexapoda</taxon>
        <taxon>Insecta</taxon>
        <taxon>Pterygota</taxon>
        <taxon>Neoptera</taxon>
        <taxon>Paraneoptera</taxon>
        <taxon>Hemiptera</taxon>
        <taxon>Heteroptera</taxon>
        <taxon>Panheteroptera</taxon>
        <taxon>Cimicomorpha</taxon>
        <taxon>Reduviidae</taxon>
        <taxon>Harpactorinae</taxon>
        <taxon>Harpactorini</taxon>
        <taxon>Rhynocoris</taxon>
    </lineage>
</organism>
<proteinExistence type="predicted"/>
<evidence type="ECO:0000313" key="2">
    <source>
        <dbReference type="EMBL" id="KAK9510866.1"/>
    </source>
</evidence>
<evidence type="ECO:0000313" key="3">
    <source>
        <dbReference type="Proteomes" id="UP001461498"/>
    </source>
</evidence>
<dbReference type="GO" id="GO:0046592">
    <property type="term" value="F:polyamine oxidase activity"/>
    <property type="evidence" value="ECO:0007669"/>
    <property type="project" value="TreeGrafter"/>
</dbReference>
<feature type="domain" description="Amine oxidase" evidence="1">
    <location>
        <begin position="48"/>
        <end position="494"/>
    </location>
</feature>
<dbReference type="Gene3D" id="3.50.50.60">
    <property type="entry name" value="FAD/NAD(P)-binding domain"/>
    <property type="match status" value="1"/>
</dbReference>
<dbReference type="SUPFAM" id="SSF51905">
    <property type="entry name" value="FAD/NAD(P)-binding domain"/>
    <property type="match status" value="1"/>
</dbReference>
<evidence type="ECO:0000259" key="1">
    <source>
        <dbReference type="Pfam" id="PF01593"/>
    </source>
</evidence>
<accession>A0AAW1DJJ8</accession>
<dbReference type="AlphaFoldDB" id="A0AAW1DJJ8"/>
<gene>
    <name evidence="2" type="ORF">O3M35_005557</name>
</gene>
<dbReference type="EMBL" id="JAPXFL010000002">
    <property type="protein sequence ID" value="KAK9510866.1"/>
    <property type="molecule type" value="Genomic_DNA"/>
</dbReference>
<reference evidence="2 3" key="1">
    <citation type="submission" date="2022-12" db="EMBL/GenBank/DDBJ databases">
        <title>Chromosome-level genome assembly of true bugs.</title>
        <authorList>
            <person name="Ma L."/>
            <person name="Li H."/>
        </authorList>
    </citation>
    <scope>NUCLEOTIDE SEQUENCE [LARGE SCALE GENOMIC DNA]</scope>
    <source>
        <strain evidence="2">Lab_2022b</strain>
    </source>
</reference>
<dbReference type="PANTHER" id="PTHR10742">
    <property type="entry name" value="FLAVIN MONOAMINE OXIDASE"/>
    <property type="match status" value="1"/>
</dbReference>
<name>A0AAW1DJJ8_9HEMI</name>
<dbReference type="Pfam" id="PF01593">
    <property type="entry name" value="Amino_oxidase"/>
    <property type="match status" value="1"/>
</dbReference>
<dbReference type="PRINTS" id="PR00419">
    <property type="entry name" value="ADXRDTASE"/>
</dbReference>
<dbReference type="InterPro" id="IPR050281">
    <property type="entry name" value="Flavin_monoamine_oxidase"/>
</dbReference>
<dbReference type="Proteomes" id="UP001461498">
    <property type="component" value="Unassembled WGS sequence"/>
</dbReference>